<reference evidence="5 7" key="3">
    <citation type="submission" date="2020-03" db="EMBL/GenBank/DDBJ databases">
        <title>Bacillus aquiflavi sp. nov., isolated from yellow water of strong flavor Chinese baijiu in Yibin region of China.</title>
        <authorList>
            <person name="Xie J."/>
        </authorList>
    </citation>
    <scope>NUCLEOTIDE SEQUENCE [LARGE SCALE GENOMIC DNA]</scope>
    <source>
        <strain evidence="5 7">Gsoil 114</strain>
    </source>
</reference>
<dbReference type="RefSeq" id="WP_025729315.1">
    <property type="nucleotide sequence ID" value="NZ_JAAIWK010000009.1"/>
</dbReference>
<proteinExistence type="predicted"/>
<comment type="caution">
    <text evidence="4">The sequence shown here is derived from an EMBL/GenBank/DDBJ whole genome shotgun (WGS) entry which is preliminary data.</text>
</comment>
<reference evidence="5 7" key="2">
    <citation type="submission" date="2020-02" db="EMBL/GenBank/DDBJ databases">
        <authorList>
            <person name="Feng H."/>
        </authorList>
    </citation>
    <scope>NUCLEOTIDE SEQUENCE [LARGE SCALE GENOMIC DNA]</scope>
    <source>
        <strain evidence="5 7">Gsoil 114</strain>
    </source>
</reference>
<keyword evidence="7" id="KW-1185">Reference proteome</keyword>
<gene>
    <name evidence="5" type="ORF">G4D61_07660</name>
    <name evidence="4" type="ORF">NG54_16850</name>
</gene>
<feature type="compositionally biased region" description="Basic residues" evidence="1">
    <location>
        <begin position="84"/>
        <end position="98"/>
    </location>
</feature>
<dbReference type="Pfam" id="PF26513">
    <property type="entry name" value="Rok_N"/>
    <property type="match status" value="1"/>
</dbReference>
<dbReference type="OrthoDB" id="2452961at2"/>
<evidence type="ECO:0000256" key="1">
    <source>
        <dbReference type="SAM" id="MobiDB-lite"/>
    </source>
</evidence>
<dbReference type="AlphaFoldDB" id="A0A0A6XVP3"/>
<accession>A0A0A6XVP3</accession>
<feature type="domain" description="Repressor Rok winged helix" evidence="2">
    <location>
        <begin position="101"/>
        <end position="157"/>
    </location>
</feature>
<dbReference type="EMBL" id="JAAIWK010000009">
    <property type="protein sequence ID" value="NEY19844.1"/>
    <property type="molecule type" value="Genomic_DNA"/>
</dbReference>
<evidence type="ECO:0000259" key="3">
    <source>
        <dbReference type="Pfam" id="PF26513"/>
    </source>
</evidence>
<evidence type="ECO:0000313" key="6">
    <source>
        <dbReference type="Proteomes" id="UP000030588"/>
    </source>
</evidence>
<feature type="non-terminal residue" evidence="4">
    <location>
        <position position="164"/>
    </location>
</feature>
<feature type="domain" description="Rok N-terminal oligomerisation" evidence="3">
    <location>
        <begin position="3"/>
        <end position="42"/>
    </location>
</feature>
<evidence type="ECO:0000313" key="7">
    <source>
        <dbReference type="Proteomes" id="UP000476934"/>
    </source>
</evidence>
<evidence type="ECO:0000259" key="2">
    <source>
        <dbReference type="Pfam" id="PF23159"/>
    </source>
</evidence>
<protein>
    <submittedName>
        <fullName evidence="4">Competence protein ComK</fullName>
    </submittedName>
</protein>
<name>A0A0A6XVP3_9BACI</name>
<dbReference type="Proteomes" id="UP000030588">
    <property type="component" value="Unassembled WGS sequence"/>
</dbReference>
<dbReference type="Proteomes" id="UP000476934">
    <property type="component" value="Unassembled WGS sequence"/>
</dbReference>
<reference evidence="4 6" key="1">
    <citation type="submission" date="2014-10" db="EMBL/GenBank/DDBJ databases">
        <title>Draft genome of phytase producing Bacillus ginsengihumi strain M2.11.</title>
        <authorList>
            <person name="Toymentseva A."/>
            <person name="Boulygina E.A."/>
            <person name="Kazakov S.V."/>
            <person name="Kayumov I."/>
            <person name="Suleimanova A.D."/>
            <person name="Mardanova A.M."/>
            <person name="Maria S.N."/>
            <person name="Sergey M.Y."/>
            <person name="Sharipova M.R."/>
        </authorList>
    </citation>
    <scope>NUCLEOTIDE SEQUENCE [LARGE SCALE GENOMIC DNA]</scope>
    <source>
        <strain evidence="4 6">M2.11</strain>
    </source>
</reference>
<evidence type="ECO:0000313" key="4">
    <source>
        <dbReference type="EMBL" id="KHD84242.1"/>
    </source>
</evidence>
<dbReference type="Pfam" id="PF23159">
    <property type="entry name" value="WHD_Rok"/>
    <property type="match status" value="1"/>
</dbReference>
<dbReference type="InterPro" id="IPR056984">
    <property type="entry name" value="WH_Rok"/>
</dbReference>
<sequence>MVIDERIALKIRLEQLESAEIRILKEFREERENIFKRLRELDEKQLDLTNNSISTSQQKEYISFNPLSSSSAVNDLDQFLQKDKKMRRSRPSRRSKSSKMREAAIHILQDKHEPIRGSELQRLIEKETGFKIANMTSFMKTVEKADSRIKKPERGLYFFQPIDL</sequence>
<dbReference type="InterPro" id="IPR058971">
    <property type="entry name" value="Rok_N_oligomerisation"/>
</dbReference>
<feature type="region of interest" description="Disordered" evidence="1">
    <location>
        <begin position="80"/>
        <end position="101"/>
    </location>
</feature>
<organism evidence="4 6">
    <name type="scientific">Heyndrickxia ginsengihumi</name>
    <dbReference type="NCBI Taxonomy" id="363870"/>
    <lineage>
        <taxon>Bacteria</taxon>
        <taxon>Bacillati</taxon>
        <taxon>Bacillota</taxon>
        <taxon>Bacilli</taxon>
        <taxon>Bacillales</taxon>
        <taxon>Bacillaceae</taxon>
        <taxon>Heyndrickxia</taxon>
    </lineage>
</organism>
<evidence type="ECO:0000313" key="5">
    <source>
        <dbReference type="EMBL" id="NEY19844.1"/>
    </source>
</evidence>
<dbReference type="EMBL" id="JRUN01000080">
    <property type="protein sequence ID" value="KHD84242.1"/>
    <property type="molecule type" value="Genomic_DNA"/>
</dbReference>